<feature type="transmembrane region" description="Helical" evidence="1">
    <location>
        <begin position="284"/>
        <end position="303"/>
    </location>
</feature>
<feature type="transmembrane region" description="Helical" evidence="1">
    <location>
        <begin position="324"/>
        <end position="346"/>
    </location>
</feature>
<keyword evidence="3" id="KW-1185">Reference proteome</keyword>
<evidence type="ECO:0000313" key="2">
    <source>
        <dbReference type="EMBL" id="TQL63246.1"/>
    </source>
</evidence>
<gene>
    <name evidence="2" type="ORF">FB460_1048</name>
</gene>
<dbReference type="GO" id="GO:0005886">
    <property type="term" value="C:plasma membrane"/>
    <property type="evidence" value="ECO:0007669"/>
    <property type="project" value="TreeGrafter"/>
</dbReference>
<dbReference type="PANTHER" id="PTHR33514">
    <property type="entry name" value="PROTEIN ABCI12, CHLOROPLASTIC"/>
    <property type="match status" value="1"/>
</dbReference>
<protein>
    <submittedName>
        <fullName evidence="2">Energy-coupling factor transport system permease protein</fullName>
    </submittedName>
</protein>
<reference evidence="2 3" key="1">
    <citation type="submission" date="2019-06" db="EMBL/GenBank/DDBJ databases">
        <title>Sequencing the genomes of 1000 actinobacteria strains.</title>
        <authorList>
            <person name="Klenk H.-P."/>
        </authorList>
    </citation>
    <scope>NUCLEOTIDE SEQUENCE [LARGE SCALE GENOMIC DNA]</scope>
    <source>
        <strain evidence="2 3">DSM 8251</strain>
    </source>
</reference>
<dbReference type="RefSeq" id="WP_142092989.1">
    <property type="nucleotide sequence ID" value="NZ_BAAAMD010000001.1"/>
</dbReference>
<comment type="caution">
    <text evidence="2">The sequence shown here is derived from an EMBL/GenBank/DDBJ whole genome shotgun (WGS) entry which is preliminary data.</text>
</comment>
<evidence type="ECO:0000256" key="1">
    <source>
        <dbReference type="SAM" id="Phobius"/>
    </source>
</evidence>
<organism evidence="2 3">
    <name type="scientific">Propioniferax innocua</name>
    <dbReference type="NCBI Taxonomy" id="1753"/>
    <lineage>
        <taxon>Bacteria</taxon>
        <taxon>Bacillati</taxon>
        <taxon>Actinomycetota</taxon>
        <taxon>Actinomycetes</taxon>
        <taxon>Propionibacteriales</taxon>
        <taxon>Propionibacteriaceae</taxon>
        <taxon>Propioniferax</taxon>
    </lineage>
</organism>
<dbReference type="PANTHER" id="PTHR33514:SF15">
    <property type="entry name" value="COBALT TRANSPORT PROTEIN"/>
    <property type="match status" value="1"/>
</dbReference>
<dbReference type="Proteomes" id="UP000316196">
    <property type="component" value="Unassembled WGS sequence"/>
</dbReference>
<feature type="transmembrane region" description="Helical" evidence="1">
    <location>
        <begin position="75"/>
        <end position="96"/>
    </location>
</feature>
<feature type="transmembrane region" description="Helical" evidence="1">
    <location>
        <begin position="31"/>
        <end position="63"/>
    </location>
</feature>
<keyword evidence="1" id="KW-1133">Transmembrane helix</keyword>
<dbReference type="EMBL" id="VFOR01000001">
    <property type="protein sequence ID" value="TQL63246.1"/>
    <property type="molecule type" value="Genomic_DNA"/>
</dbReference>
<evidence type="ECO:0000313" key="3">
    <source>
        <dbReference type="Proteomes" id="UP000316196"/>
    </source>
</evidence>
<dbReference type="AlphaFoldDB" id="A0A542ZSH8"/>
<keyword evidence="1" id="KW-0472">Membrane</keyword>
<keyword evidence="1" id="KW-0812">Transmembrane</keyword>
<name>A0A542ZSH8_9ACTN</name>
<feature type="transmembrane region" description="Helical" evidence="1">
    <location>
        <begin position="358"/>
        <end position="379"/>
    </location>
</feature>
<dbReference type="OrthoDB" id="5187293at2"/>
<feature type="transmembrane region" description="Helical" evidence="1">
    <location>
        <begin position="250"/>
        <end position="272"/>
    </location>
</feature>
<proteinExistence type="predicted"/>
<accession>A0A542ZSH8</accession>
<feature type="transmembrane region" description="Helical" evidence="1">
    <location>
        <begin position="171"/>
        <end position="192"/>
    </location>
</feature>
<sequence length="387" mass="40532">MPRLLSRPTDVMPDADDPDTVSRTDLHPWAWWSWALACAVLANLVGNLLLLSLLAAAILVVVLANRGPQAWRRGLGFYLALAGVIIAMRLVFRIVLGGTGSGPVLLDLPELELPEWAAGISIGGPLTLGELQFTLTDAARLAVLVLALGAANCLADPRTALRSVPAALHDVSVAIVITLTVLPQLIASTFRINRGRRLRGRNSRGLRAVAATLVPVLEDAVEGAMALATSMEARGFGRTREQRSVGRGTGLALVGAALAMVIGVFWLLGVAPTSGRVLGVGIEQWIGLALLGTGTAVGVVSLLRSGRRLAVTRYRPQPWARAEWALLALAVSLVVLTCWWGSAWGAPTDLRPSGWPTLTAPAVILPLVAVLPAAAALPVPNGGAHHG</sequence>